<feature type="transmembrane region" description="Helical" evidence="5">
    <location>
        <begin position="51"/>
        <end position="69"/>
    </location>
</feature>
<feature type="domain" description="Sodium/calcium exchanger membrane region" evidence="6">
    <location>
        <begin position="267"/>
        <end position="414"/>
    </location>
</feature>
<name>A0A450Y1U6_9GAMM</name>
<feature type="domain" description="Sodium/calcium exchanger membrane region" evidence="6">
    <location>
        <begin position="54"/>
        <end position="218"/>
    </location>
</feature>
<keyword evidence="3 5" id="KW-1133">Transmembrane helix</keyword>
<evidence type="ECO:0000256" key="3">
    <source>
        <dbReference type="ARBA" id="ARBA00022989"/>
    </source>
</evidence>
<protein>
    <submittedName>
        <fullName evidence="8">Cation:H+ antiporter</fullName>
    </submittedName>
</protein>
<dbReference type="GO" id="GO:0006874">
    <property type="term" value="P:intracellular calcium ion homeostasis"/>
    <property type="evidence" value="ECO:0007669"/>
    <property type="project" value="TreeGrafter"/>
</dbReference>
<dbReference type="GO" id="GO:0005886">
    <property type="term" value="C:plasma membrane"/>
    <property type="evidence" value="ECO:0007669"/>
    <property type="project" value="TreeGrafter"/>
</dbReference>
<dbReference type="EMBL" id="CAADFM010000379">
    <property type="protein sequence ID" value="VFK23433.1"/>
    <property type="molecule type" value="Genomic_DNA"/>
</dbReference>
<dbReference type="Pfam" id="PF01699">
    <property type="entry name" value="Na_Ca_ex"/>
    <property type="match status" value="2"/>
</dbReference>
<evidence type="ECO:0000256" key="5">
    <source>
        <dbReference type="SAM" id="Phobius"/>
    </source>
</evidence>
<dbReference type="PANTHER" id="PTHR10846">
    <property type="entry name" value="SODIUM/POTASSIUM/CALCIUM EXCHANGER"/>
    <property type="match status" value="1"/>
</dbReference>
<feature type="transmembrane region" description="Helical" evidence="5">
    <location>
        <begin position="372"/>
        <end position="390"/>
    </location>
</feature>
<feature type="transmembrane region" description="Helical" evidence="5">
    <location>
        <begin position="267"/>
        <end position="286"/>
    </location>
</feature>
<dbReference type="AlphaFoldDB" id="A0A450Y1U6"/>
<dbReference type="InterPro" id="IPR004837">
    <property type="entry name" value="NaCa_Exmemb"/>
</dbReference>
<feature type="transmembrane region" description="Helical" evidence="5">
    <location>
        <begin position="199"/>
        <end position="217"/>
    </location>
</feature>
<accession>A0A450Y1U6</accession>
<organism evidence="8">
    <name type="scientific">Candidatus Kentrum sp. LPFa</name>
    <dbReference type="NCBI Taxonomy" id="2126335"/>
    <lineage>
        <taxon>Bacteria</taxon>
        <taxon>Pseudomonadati</taxon>
        <taxon>Pseudomonadota</taxon>
        <taxon>Gammaproteobacteria</taxon>
        <taxon>Candidatus Kentrum</taxon>
    </lineage>
</organism>
<keyword evidence="4 5" id="KW-0472">Membrane</keyword>
<gene>
    <name evidence="7" type="ORF">BECKLPF1236A_GA0070988_103792</name>
    <name evidence="8" type="ORF">BECKLPF1236C_GA0070990_103842</name>
</gene>
<dbReference type="GO" id="GO:0005262">
    <property type="term" value="F:calcium channel activity"/>
    <property type="evidence" value="ECO:0007669"/>
    <property type="project" value="TreeGrafter"/>
</dbReference>
<dbReference type="PANTHER" id="PTHR10846:SF8">
    <property type="entry name" value="INNER MEMBRANE PROTEIN YRBG"/>
    <property type="match status" value="1"/>
</dbReference>
<reference evidence="8" key="1">
    <citation type="submission" date="2019-02" db="EMBL/GenBank/DDBJ databases">
        <authorList>
            <person name="Gruber-Vodicka R. H."/>
            <person name="Seah K. B. B."/>
        </authorList>
    </citation>
    <scope>NUCLEOTIDE SEQUENCE</scope>
    <source>
        <strain evidence="7">BECK_S312</strain>
        <strain evidence="8">BECK_S426</strain>
    </source>
</reference>
<feature type="transmembrane region" description="Helical" evidence="5">
    <location>
        <begin position="342"/>
        <end position="360"/>
    </location>
</feature>
<dbReference type="InterPro" id="IPR004481">
    <property type="entry name" value="K/Na/Ca-exchanger"/>
</dbReference>
<comment type="subcellular location">
    <subcellularLocation>
        <location evidence="1">Membrane</location>
        <topology evidence="1">Multi-pass membrane protein</topology>
    </subcellularLocation>
</comment>
<evidence type="ECO:0000256" key="4">
    <source>
        <dbReference type="ARBA" id="ARBA00023136"/>
    </source>
</evidence>
<feature type="transmembrane region" description="Helical" evidence="5">
    <location>
        <begin position="90"/>
        <end position="112"/>
    </location>
</feature>
<evidence type="ECO:0000259" key="6">
    <source>
        <dbReference type="Pfam" id="PF01699"/>
    </source>
</evidence>
<dbReference type="GO" id="GO:0008273">
    <property type="term" value="F:calcium, potassium:sodium antiporter activity"/>
    <property type="evidence" value="ECO:0007669"/>
    <property type="project" value="TreeGrafter"/>
</dbReference>
<feature type="transmembrane region" description="Helical" evidence="5">
    <location>
        <begin position="397"/>
        <end position="415"/>
    </location>
</feature>
<feature type="transmembrane region" description="Helical" evidence="5">
    <location>
        <begin position="118"/>
        <end position="144"/>
    </location>
</feature>
<feature type="transmembrane region" description="Helical" evidence="5">
    <location>
        <begin position="174"/>
        <end position="193"/>
    </location>
</feature>
<keyword evidence="2 5" id="KW-0812">Transmembrane</keyword>
<dbReference type="EMBL" id="CAADFP010000384">
    <property type="protein sequence ID" value="VFK35514.1"/>
    <property type="molecule type" value="Genomic_DNA"/>
</dbReference>
<evidence type="ECO:0000313" key="8">
    <source>
        <dbReference type="EMBL" id="VFK35514.1"/>
    </source>
</evidence>
<evidence type="ECO:0000313" key="7">
    <source>
        <dbReference type="EMBL" id="VFK23433.1"/>
    </source>
</evidence>
<dbReference type="InterPro" id="IPR044880">
    <property type="entry name" value="NCX_ion-bd_dom_sf"/>
</dbReference>
<evidence type="ECO:0000256" key="1">
    <source>
        <dbReference type="ARBA" id="ARBA00004141"/>
    </source>
</evidence>
<proteinExistence type="predicted"/>
<evidence type="ECO:0000256" key="2">
    <source>
        <dbReference type="ARBA" id="ARBA00022692"/>
    </source>
</evidence>
<sequence length="427" mass="45840">MENFGSGLAGLGFQNQIPTAFDFGDTSLCREILHFAQKSHDYHAEKKLMDLLIALGVVIIASLVIMYACNSFDDAASYLGRNMAPGVRGATINAIGSSMPELMTAMFLLFLFHDRDGFAAGVATTAGSAIFNAVIIPALCIFAVRYKGVLVKGSGDAVAAVRERITRIEMSKSGLLRDGAFLLIAEAALIWFLGNSTMTWWMGGALLVIYGVYFLFLTSGFGATSDEDDDDDAEEEDDERPSKFKAILTFDFNNLIYNGKNYTTGSAWVVLSLATMAIGIACWQLAEAVMSSADALDVPAYFTALIFAAAATSVPDTVLSVKDAMRGEYDDAISNAVGSNTFDITVGLGFPLLVYALIFGDVAVMSADQTQALRIVLFAVTVVVLGVLLLRKHVTVATAYFLLIIYMGWMGFVFYDMASVVDAQGVG</sequence>
<feature type="transmembrane region" description="Helical" evidence="5">
    <location>
        <begin position="298"/>
        <end position="321"/>
    </location>
</feature>
<dbReference type="Gene3D" id="1.20.1420.30">
    <property type="entry name" value="NCX, central ion-binding region"/>
    <property type="match status" value="2"/>
</dbReference>